<evidence type="ECO:0000313" key="1">
    <source>
        <dbReference type="EMBL" id="BBY25021.1"/>
    </source>
</evidence>
<dbReference type="AlphaFoldDB" id="A0A7I7QFM9"/>
<gene>
    <name evidence="1" type="ORF">MSTO_52260</name>
</gene>
<reference evidence="1 2" key="1">
    <citation type="journal article" date="2019" name="Emerg. Microbes Infect.">
        <title>Comprehensive subspecies identification of 175 nontuberculous mycobacteria species based on 7547 genomic profiles.</title>
        <authorList>
            <person name="Matsumoto Y."/>
            <person name="Kinjo T."/>
            <person name="Motooka D."/>
            <person name="Nabeya D."/>
            <person name="Jung N."/>
            <person name="Uechi K."/>
            <person name="Horii T."/>
            <person name="Iida T."/>
            <person name="Fujita J."/>
            <person name="Nakamura S."/>
        </authorList>
    </citation>
    <scope>NUCLEOTIDE SEQUENCE [LARGE SCALE GENOMIC DNA]</scope>
    <source>
        <strain evidence="1 2">JCM 17783</strain>
    </source>
</reference>
<dbReference type="EMBL" id="AP022587">
    <property type="protein sequence ID" value="BBY25021.1"/>
    <property type="molecule type" value="Genomic_DNA"/>
</dbReference>
<organism evidence="1 2">
    <name type="scientific">Mycobacterium stomatepiae</name>
    <dbReference type="NCBI Taxonomy" id="470076"/>
    <lineage>
        <taxon>Bacteria</taxon>
        <taxon>Bacillati</taxon>
        <taxon>Actinomycetota</taxon>
        <taxon>Actinomycetes</taxon>
        <taxon>Mycobacteriales</taxon>
        <taxon>Mycobacteriaceae</taxon>
        <taxon>Mycobacterium</taxon>
        <taxon>Mycobacterium simiae complex</taxon>
    </lineage>
</organism>
<dbReference type="KEGG" id="msto:MSTO_52260"/>
<dbReference type="Proteomes" id="UP000467130">
    <property type="component" value="Chromosome"/>
</dbReference>
<name>A0A7I7QFM9_9MYCO</name>
<sequence length="89" mass="9450">MIGSSGSAEAIPAAALSATAAPPTAAASLVNDSVIMLGHLPRIYEANDGYVICPNGCRLGRGYQPLRTFFCCTVIRTPRPERNYPQINI</sequence>
<keyword evidence="2" id="KW-1185">Reference proteome</keyword>
<proteinExistence type="predicted"/>
<evidence type="ECO:0000313" key="2">
    <source>
        <dbReference type="Proteomes" id="UP000467130"/>
    </source>
</evidence>
<accession>A0A7I7QFM9</accession>
<protein>
    <submittedName>
        <fullName evidence="1">Uncharacterized protein</fullName>
    </submittedName>
</protein>